<proteinExistence type="predicted"/>
<dbReference type="EMBL" id="CP072133">
    <property type="protein sequence ID" value="QTH72913.1"/>
    <property type="molecule type" value="Genomic_DNA"/>
</dbReference>
<sequence>MPIQANTSIVVDILTSENFSSRYHEFLAGRSPLELEHFYPNTKGSHIEIIEMVLLQQALSLGGESRPLEFRPQPAVNTLEYSALIAGDSVLIGRSVWHEDIIDLKGSLFVSEPLVEVGQYEAGLYVTKRNVALQDLPAERLDQITVVANPRWQVDWHALNNLPVNLISFIGPWETMLNMVENQVADAMLVNFSVSESLTMNFEGREYVPINNLKVLLPDSRHFVVSKRHPDGERVFRALNKGLRILKERGTIERALRESGFINSRVAHWKPVNAAMLPTNVHSGR</sequence>
<evidence type="ECO:0000313" key="2">
    <source>
        <dbReference type="Proteomes" id="UP000664904"/>
    </source>
</evidence>
<organism evidence="1 2">
    <name type="scientific">Pseudoalteromonas xiamenensis</name>
    <dbReference type="NCBI Taxonomy" id="882626"/>
    <lineage>
        <taxon>Bacteria</taxon>
        <taxon>Pseudomonadati</taxon>
        <taxon>Pseudomonadota</taxon>
        <taxon>Gammaproteobacteria</taxon>
        <taxon>Alteromonadales</taxon>
        <taxon>Pseudoalteromonadaceae</taxon>
        <taxon>Pseudoalteromonas</taxon>
    </lineage>
</organism>
<dbReference type="AlphaFoldDB" id="A0A975DJB8"/>
<keyword evidence="2" id="KW-1185">Reference proteome</keyword>
<evidence type="ECO:0000313" key="1">
    <source>
        <dbReference type="EMBL" id="QTH72913.1"/>
    </source>
</evidence>
<dbReference type="Proteomes" id="UP000664904">
    <property type="component" value="Chromosome"/>
</dbReference>
<gene>
    <name evidence="1" type="ORF">J5O05_14015</name>
</gene>
<dbReference type="KEGG" id="pxi:J5O05_14015"/>
<name>A0A975DJB8_9GAMM</name>
<protein>
    <submittedName>
        <fullName evidence="1">Uncharacterized protein</fullName>
    </submittedName>
</protein>
<accession>A0A975DJB8</accession>
<dbReference type="SUPFAM" id="SSF53850">
    <property type="entry name" value="Periplasmic binding protein-like II"/>
    <property type="match status" value="1"/>
</dbReference>
<reference evidence="1" key="1">
    <citation type="submission" date="2021-03" db="EMBL/GenBank/DDBJ databases">
        <title>Complete Genome of Pseudoalteromonas xiamenensis STKMTI.2, a new potential marine bacterium producing anti-Vibrio compounds.</title>
        <authorList>
            <person name="Handayani D.P."/>
            <person name="Isnansetyo A."/>
            <person name="Istiqomah I."/>
            <person name="Jumina J."/>
        </authorList>
    </citation>
    <scope>NUCLEOTIDE SEQUENCE</scope>
    <source>
        <strain evidence="1">STKMTI.2</strain>
    </source>
</reference>